<evidence type="ECO:0000256" key="3">
    <source>
        <dbReference type="ARBA" id="ARBA00022898"/>
    </source>
</evidence>
<comment type="cofactor">
    <cofactor evidence="1 8">
        <name>pyridoxal 5'-phosphate</name>
        <dbReference type="ChEBI" id="CHEBI:597326"/>
    </cofactor>
</comment>
<evidence type="ECO:0000256" key="8">
    <source>
        <dbReference type="PIRSR" id="PIRSR600183-50"/>
    </source>
</evidence>
<comment type="pathway">
    <text evidence="5">Amine and polyamine biosynthesis; putrescine biosynthesis via L-ornithine pathway; putrescine from L-ornithine: step 1/1.</text>
</comment>
<dbReference type="GO" id="GO:0004586">
    <property type="term" value="F:ornithine decarboxylase activity"/>
    <property type="evidence" value="ECO:0007669"/>
    <property type="project" value="UniProtKB-EC"/>
</dbReference>
<dbReference type="Proteomes" id="UP000182466">
    <property type="component" value="Unassembled WGS sequence"/>
</dbReference>
<comment type="catalytic activity">
    <reaction evidence="7">
        <text>L-ornithine + H(+) = putrescine + CO2</text>
        <dbReference type="Rhea" id="RHEA:22964"/>
        <dbReference type="ChEBI" id="CHEBI:15378"/>
        <dbReference type="ChEBI" id="CHEBI:16526"/>
        <dbReference type="ChEBI" id="CHEBI:46911"/>
        <dbReference type="ChEBI" id="CHEBI:326268"/>
        <dbReference type="EC" id="4.1.1.17"/>
    </reaction>
</comment>
<dbReference type="PRINTS" id="PR01182">
    <property type="entry name" value="ORNDCRBXLASE"/>
</dbReference>
<dbReference type="CDD" id="cd00622">
    <property type="entry name" value="PLPDE_III_ODC"/>
    <property type="match status" value="1"/>
</dbReference>
<dbReference type="InterPro" id="IPR002433">
    <property type="entry name" value="Orn_de-COase"/>
</dbReference>
<evidence type="ECO:0000256" key="7">
    <source>
        <dbReference type="ARBA" id="ARBA00049127"/>
    </source>
</evidence>
<evidence type="ECO:0000259" key="9">
    <source>
        <dbReference type="Pfam" id="PF02784"/>
    </source>
</evidence>
<dbReference type="FunFam" id="2.40.37.10:FF:000004">
    <property type="entry name" value="Ornithine decarboxylase"/>
    <property type="match status" value="1"/>
</dbReference>
<feature type="active site" description="Proton donor" evidence="8">
    <location>
        <position position="341"/>
    </location>
</feature>
<dbReference type="SUPFAM" id="SSF50621">
    <property type="entry name" value="Alanine racemase C-terminal domain-like"/>
    <property type="match status" value="1"/>
</dbReference>
<dbReference type="RefSeq" id="WP_036050951.1">
    <property type="nucleotide sequence ID" value="NZ_FPAW01000018.1"/>
</dbReference>
<dbReference type="EC" id="4.1.1.17" evidence="6"/>
<reference evidence="10 11" key="1">
    <citation type="submission" date="2016-10" db="EMBL/GenBank/DDBJ databases">
        <authorList>
            <person name="de Groot N.N."/>
        </authorList>
    </citation>
    <scope>NUCLEOTIDE SEQUENCE [LARGE SCALE GENOMIC DNA]</scope>
    <source>
        <strain evidence="10 11">CGMCC 1.10959</strain>
    </source>
</reference>
<comment type="similarity">
    <text evidence="2">Belongs to the Orn/Lys/Arg decarboxylase class-II family.</text>
</comment>
<dbReference type="InterPro" id="IPR000183">
    <property type="entry name" value="Orn/DAP/Arg_de-COase"/>
</dbReference>
<dbReference type="PRINTS" id="PR01179">
    <property type="entry name" value="ODADCRBXLASE"/>
</dbReference>
<gene>
    <name evidence="10" type="ORF">SAMN05216236_11853</name>
</gene>
<evidence type="ECO:0000313" key="11">
    <source>
        <dbReference type="Proteomes" id="UP000182466"/>
    </source>
</evidence>
<dbReference type="Gene3D" id="2.40.37.10">
    <property type="entry name" value="Lyase, Ornithine Decarboxylase, Chain A, domain 1"/>
    <property type="match status" value="1"/>
</dbReference>
<sequence length="393" mass="42705">MNAIVTDLSAAARIAPVAPLNRIETFLQTARFERPTLVLDIAAVARQFRALQAGLGRAQIHYAVKANPQREIIEELVNLGSGFDAASRAEIELCLSLGADVDHISFGNTIKRASDIAFAYHAGVTLFAADAEEELEKIAEHAPGSRVYIRLIVDASQADWPLSRKFGCARDKAIKLLDMAVELGLDPVGFSFHVGSQTRQAEMWTTTLDQVAQIWFDAKAAGHHLTLLNIGGGFPAFYGEEIESPTPYAAKVIDLITQRFGDVPQIMAEPGRGMVAEAGMIAAEVLLVSRKSDSDLHRWVYLDIGKFSGLAETMDEAIRYQFVTDRDHESTGPCILAGPSCDSADVLYEKRPVALPLGLRSGDRVLIRNCGAYTSTYASIGFNGFPPLDIVVI</sequence>
<keyword evidence="4" id="KW-0456">Lyase</keyword>
<evidence type="ECO:0000256" key="4">
    <source>
        <dbReference type="ARBA" id="ARBA00023239"/>
    </source>
</evidence>
<dbReference type="InterPro" id="IPR029066">
    <property type="entry name" value="PLP-binding_barrel"/>
</dbReference>
<evidence type="ECO:0000256" key="6">
    <source>
        <dbReference type="ARBA" id="ARBA00034138"/>
    </source>
</evidence>
<dbReference type="Gene3D" id="3.20.20.10">
    <property type="entry name" value="Alanine racemase"/>
    <property type="match status" value="1"/>
</dbReference>
<evidence type="ECO:0000313" key="10">
    <source>
        <dbReference type="EMBL" id="SFU01202.1"/>
    </source>
</evidence>
<evidence type="ECO:0000256" key="2">
    <source>
        <dbReference type="ARBA" id="ARBA00008872"/>
    </source>
</evidence>
<dbReference type="PROSITE" id="PS00879">
    <property type="entry name" value="ODR_DC_2_2"/>
    <property type="match status" value="1"/>
</dbReference>
<dbReference type="EMBL" id="FPAW01000018">
    <property type="protein sequence ID" value="SFU01202.1"/>
    <property type="molecule type" value="Genomic_DNA"/>
</dbReference>
<dbReference type="InterPro" id="IPR022657">
    <property type="entry name" value="De-COase2_CS"/>
</dbReference>
<protein>
    <recommendedName>
        <fullName evidence="6">ornithine decarboxylase</fullName>
        <ecNumber evidence="6">4.1.1.17</ecNumber>
    </recommendedName>
</protein>
<evidence type="ECO:0000256" key="5">
    <source>
        <dbReference type="ARBA" id="ARBA00034115"/>
    </source>
</evidence>
<dbReference type="InterPro" id="IPR009006">
    <property type="entry name" value="Ala_racemase/Decarboxylase_C"/>
</dbReference>
<dbReference type="GO" id="GO:0033387">
    <property type="term" value="P:putrescine biosynthetic process from arginine, via ornithine"/>
    <property type="evidence" value="ECO:0007669"/>
    <property type="project" value="TreeGrafter"/>
</dbReference>
<dbReference type="PROSITE" id="PS00878">
    <property type="entry name" value="ODR_DC_2_1"/>
    <property type="match status" value="1"/>
</dbReference>
<dbReference type="SUPFAM" id="SSF51419">
    <property type="entry name" value="PLP-binding barrel"/>
    <property type="match status" value="1"/>
</dbReference>
<dbReference type="InterPro" id="IPR022653">
    <property type="entry name" value="De-COase2_pyr-phos_BS"/>
</dbReference>
<dbReference type="GO" id="GO:0005737">
    <property type="term" value="C:cytoplasm"/>
    <property type="evidence" value="ECO:0007669"/>
    <property type="project" value="TreeGrafter"/>
</dbReference>
<organism evidence="10 11">
    <name type="scientific">Sedimentitalea nanhaiensis</name>
    <dbReference type="NCBI Taxonomy" id="999627"/>
    <lineage>
        <taxon>Bacteria</taxon>
        <taxon>Pseudomonadati</taxon>
        <taxon>Pseudomonadota</taxon>
        <taxon>Alphaproteobacteria</taxon>
        <taxon>Rhodobacterales</taxon>
        <taxon>Paracoccaceae</taxon>
        <taxon>Sedimentitalea</taxon>
    </lineage>
</organism>
<keyword evidence="11" id="KW-1185">Reference proteome</keyword>
<evidence type="ECO:0000256" key="1">
    <source>
        <dbReference type="ARBA" id="ARBA00001933"/>
    </source>
</evidence>
<dbReference type="PANTHER" id="PTHR11482">
    <property type="entry name" value="ARGININE/DIAMINOPIMELATE/ORNITHINE DECARBOXYLASE"/>
    <property type="match status" value="1"/>
</dbReference>
<accession>A0A1I7CP64</accession>
<dbReference type="OrthoDB" id="9802241at2"/>
<name>A0A1I7CP64_9RHOB</name>
<dbReference type="eggNOG" id="COG0019">
    <property type="taxonomic scope" value="Bacteria"/>
</dbReference>
<dbReference type="Pfam" id="PF02784">
    <property type="entry name" value="Orn_Arg_deC_N"/>
    <property type="match status" value="1"/>
</dbReference>
<feature type="modified residue" description="N6-(pyridoxal phosphate)lysine" evidence="8">
    <location>
        <position position="65"/>
    </location>
</feature>
<proteinExistence type="inferred from homology"/>
<dbReference type="AlphaFoldDB" id="A0A1I7CP64"/>
<dbReference type="FunFam" id="3.20.20.10:FF:000008">
    <property type="entry name" value="Ornithine decarboxylase"/>
    <property type="match status" value="1"/>
</dbReference>
<dbReference type="InterPro" id="IPR022644">
    <property type="entry name" value="De-COase2_N"/>
</dbReference>
<dbReference type="STRING" id="999627.SAMN05216236_11853"/>
<keyword evidence="3 8" id="KW-0663">Pyridoxal phosphate</keyword>
<feature type="domain" description="Orn/DAP/Arg decarboxylase 2 N-terminal" evidence="9">
    <location>
        <begin position="42"/>
        <end position="276"/>
    </location>
</feature>
<dbReference type="PANTHER" id="PTHR11482:SF6">
    <property type="entry name" value="ORNITHINE DECARBOXYLASE 1-RELATED"/>
    <property type="match status" value="1"/>
</dbReference>